<protein>
    <submittedName>
        <fullName evidence="1">Uncharacterized protein</fullName>
    </submittedName>
</protein>
<dbReference type="Proteomes" id="UP001066276">
    <property type="component" value="Chromosome 5"/>
</dbReference>
<accession>A0AAV7RMK3</accession>
<reference evidence="1" key="1">
    <citation type="journal article" date="2022" name="bioRxiv">
        <title>Sequencing and chromosome-scale assembly of the giantPleurodeles waltlgenome.</title>
        <authorList>
            <person name="Brown T."/>
            <person name="Elewa A."/>
            <person name="Iarovenko S."/>
            <person name="Subramanian E."/>
            <person name="Araus A.J."/>
            <person name="Petzold A."/>
            <person name="Susuki M."/>
            <person name="Suzuki K.-i.T."/>
            <person name="Hayashi T."/>
            <person name="Toyoda A."/>
            <person name="Oliveira C."/>
            <person name="Osipova E."/>
            <person name="Leigh N.D."/>
            <person name="Simon A."/>
            <person name="Yun M.H."/>
        </authorList>
    </citation>
    <scope>NUCLEOTIDE SEQUENCE</scope>
    <source>
        <strain evidence="1">20211129_DDA</strain>
        <tissue evidence="1">Liver</tissue>
    </source>
</reference>
<gene>
    <name evidence="1" type="ORF">NDU88_005010</name>
</gene>
<evidence type="ECO:0000313" key="2">
    <source>
        <dbReference type="Proteomes" id="UP001066276"/>
    </source>
</evidence>
<dbReference type="AlphaFoldDB" id="A0AAV7RMK3"/>
<sequence>MGAKRTNVPDPQAYLQIEKSEPVTTPVVAMDQQPKGKFDTILLAIKDARIAMVQKINTVMVEINLLKADQCELTK</sequence>
<organism evidence="1 2">
    <name type="scientific">Pleurodeles waltl</name>
    <name type="common">Iberian ribbed newt</name>
    <dbReference type="NCBI Taxonomy" id="8319"/>
    <lineage>
        <taxon>Eukaryota</taxon>
        <taxon>Metazoa</taxon>
        <taxon>Chordata</taxon>
        <taxon>Craniata</taxon>
        <taxon>Vertebrata</taxon>
        <taxon>Euteleostomi</taxon>
        <taxon>Amphibia</taxon>
        <taxon>Batrachia</taxon>
        <taxon>Caudata</taxon>
        <taxon>Salamandroidea</taxon>
        <taxon>Salamandridae</taxon>
        <taxon>Pleurodelinae</taxon>
        <taxon>Pleurodeles</taxon>
    </lineage>
</organism>
<proteinExistence type="predicted"/>
<evidence type="ECO:0000313" key="1">
    <source>
        <dbReference type="EMBL" id="KAJ1152233.1"/>
    </source>
</evidence>
<comment type="caution">
    <text evidence="1">The sequence shown here is derived from an EMBL/GenBank/DDBJ whole genome shotgun (WGS) entry which is preliminary data.</text>
</comment>
<dbReference type="EMBL" id="JANPWB010000009">
    <property type="protein sequence ID" value="KAJ1152233.1"/>
    <property type="molecule type" value="Genomic_DNA"/>
</dbReference>
<keyword evidence="2" id="KW-1185">Reference proteome</keyword>
<name>A0AAV7RMK3_PLEWA</name>